<dbReference type="Pfam" id="PF10544">
    <property type="entry name" value="T5orf172"/>
    <property type="match status" value="1"/>
</dbReference>
<dbReference type="SMART" id="SM00974">
    <property type="entry name" value="T5orf172"/>
    <property type="match status" value="1"/>
</dbReference>
<gene>
    <name evidence="2" type="primary">CP21_126</name>
</gene>
<feature type="domain" description="Bacteriophage T5 Orf172 DNA-binding" evidence="1">
    <location>
        <begin position="330"/>
        <end position="412"/>
    </location>
</feature>
<evidence type="ECO:0000259" key="1">
    <source>
        <dbReference type="SMART" id="SM00974"/>
    </source>
</evidence>
<dbReference type="EMBL" id="HE815464">
    <property type="protein sequence ID" value="CCH63588.1"/>
    <property type="molecule type" value="Genomic_DNA"/>
</dbReference>
<dbReference type="Proteomes" id="UP000050571">
    <property type="component" value="Segment"/>
</dbReference>
<protein>
    <recommendedName>
        <fullName evidence="1">Bacteriophage T5 Orf172 DNA-binding domain-containing protein</fullName>
    </recommendedName>
</protein>
<dbReference type="RefSeq" id="YP_007005196.1">
    <property type="nucleotide sequence ID" value="NC_019507.1"/>
</dbReference>
<dbReference type="KEGG" id="vg:14010936"/>
<name>I7KLQ7_9CAUD</name>
<organism evidence="2 3">
    <name type="scientific">Campylobacter phage CP21</name>
    <dbReference type="NCBI Taxonomy" id="2881391"/>
    <lineage>
        <taxon>Viruses</taxon>
        <taxon>Duplodnaviria</taxon>
        <taxon>Heunggongvirae</taxon>
        <taxon>Uroviricota</taxon>
        <taxon>Caudoviricetes</taxon>
        <taxon>Connertonviridae</taxon>
        <taxon>Firehammervirus</taxon>
        <taxon>Firehammervirus CP21</taxon>
    </lineage>
</organism>
<sequence length="421" mass="49358">MLGYKNSKNLKLTHNVEFPKDFLEPHPIPKCSLNDEEKQIIKNILEEVNFFNAKYNSELTRFRFWERTNPELGAKFLKDFNFFKSYYHKIRLIDYIKVFILNTETQKSLTRKFKDIDDFVKNARYCDSTIVNNNKLIESNEIKKYINFKPIKASELLFCYYANIKDRPLCKMCTKEVEFQNMQYGYRLFCSPECQITYHNSKKPIKHSNLSHDEIIKIIKSVPPDIRNTANEKIANIFGNVLEYTKDSDIRDDERLYLYVNKLSTNHVFCECGNKKSFKSQIQGYAKTCGSIYCILLSKGHKPRRPKGTYSNTVSGNGYGMPGNVYVLYSESLGAYKVGITKNLEQRLRDLRRFVPDLDLKICVFVSDSGRVEKFIHKKYKDNNVKFREGFPGSGEFFDLNKAEMEDITRILIEANFKENV</sequence>
<proteinExistence type="predicted"/>
<dbReference type="GeneID" id="14010936"/>
<dbReference type="InterPro" id="IPR018306">
    <property type="entry name" value="Phage_T5_Orf172_DNA-bd"/>
</dbReference>
<evidence type="ECO:0000313" key="2">
    <source>
        <dbReference type="EMBL" id="CCH63588.1"/>
    </source>
</evidence>
<accession>I7KLQ7</accession>
<evidence type="ECO:0000313" key="3">
    <source>
        <dbReference type="Proteomes" id="UP000050571"/>
    </source>
</evidence>
<reference evidence="2 3" key="1">
    <citation type="journal article" date="2012" name="J. Virol.">
        <title>The Complete Genome Sequence of Bacteriophage CP21 Reveals Modular Shuffling in Campylobacter Group II Phages.</title>
        <authorList>
            <person name="Hammerl J.A."/>
            <person name="Jackel C."/>
            <person name="Reetz J."/>
            <person name="Hertwig S."/>
        </authorList>
    </citation>
    <scope>NUCLEOTIDE SEQUENCE [LARGE SCALE GENOMIC DNA]</scope>
</reference>
<keyword evidence="3" id="KW-1185">Reference proteome</keyword>